<dbReference type="Gene3D" id="1.10.287.110">
    <property type="entry name" value="DnaJ domain"/>
    <property type="match status" value="1"/>
</dbReference>
<dbReference type="InterPro" id="IPR050817">
    <property type="entry name" value="DjlA_DnaK_co-chaperone"/>
</dbReference>
<evidence type="ECO:0000256" key="8">
    <source>
        <dbReference type="SAM" id="Phobius"/>
    </source>
</evidence>
<evidence type="ECO:0000313" key="10">
    <source>
        <dbReference type="EMBL" id="TVO66372.1"/>
    </source>
</evidence>
<dbReference type="GO" id="GO:0005886">
    <property type="term" value="C:plasma membrane"/>
    <property type="evidence" value="ECO:0007669"/>
    <property type="project" value="UniProtKB-SubCell"/>
</dbReference>
<evidence type="ECO:0000313" key="11">
    <source>
        <dbReference type="Proteomes" id="UP000316688"/>
    </source>
</evidence>
<dbReference type="InterPro" id="IPR007791">
    <property type="entry name" value="DjlA_N"/>
</dbReference>
<reference evidence="10 11" key="1">
    <citation type="submission" date="2019-07" db="EMBL/GenBank/DDBJ databases">
        <title>Reclasification of Spiribacter aquaticus.</title>
        <authorList>
            <person name="Leon M.J."/>
            <person name="Sanchez-Porro C."/>
            <person name="Ventosa A."/>
        </authorList>
    </citation>
    <scope>NUCLEOTIDE SEQUENCE [LARGE SCALE GENOMIC DNA]</scope>
    <source>
        <strain evidence="10 11">SP30</strain>
    </source>
</reference>
<dbReference type="GO" id="GO:0051087">
    <property type="term" value="F:protein-folding chaperone binding"/>
    <property type="evidence" value="ECO:0007669"/>
    <property type="project" value="InterPro"/>
</dbReference>
<comment type="caution">
    <text evidence="10">The sequence shown here is derived from an EMBL/GenBank/DDBJ whole genome shotgun (WGS) entry which is preliminary data.</text>
</comment>
<dbReference type="HAMAP" id="MF_01153">
    <property type="entry name" value="DjlA"/>
    <property type="match status" value="1"/>
</dbReference>
<dbReference type="InterPro" id="IPR036869">
    <property type="entry name" value="J_dom_sf"/>
</dbReference>
<dbReference type="InterPro" id="IPR029024">
    <property type="entry name" value="TerB-like"/>
</dbReference>
<name>A0A557RMK5_9GAMM</name>
<gene>
    <name evidence="7 10" type="primary">djlA</name>
    <name evidence="10" type="ORF">FPL11_01390</name>
</gene>
<evidence type="ECO:0000256" key="2">
    <source>
        <dbReference type="ARBA" id="ARBA00022519"/>
    </source>
</evidence>
<feature type="topological domain" description="Periplasmic" evidence="7">
    <location>
        <begin position="1"/>
        <end position="40"/>
    </location>
</feature>
<comment type="subcellular location">
    <subcellularLocation>
        <location evidence="7">Cell inner membrane</location>
        <topology evidence="7">Single-pass type III membrane protein</topology>
    </subcellularLocation>
</comment>
<dbReference type="PROSITE" id="PS50076">
    <property type="entry name" value="DNAJ_2"/>
    <property type="match status" value="1"/>
</dbReference>
<dbReference type="Gene3D" id="1.10.3680.10">
    <property type="entry name" value="TerB-like"/>
    <property type="match status" value="1"/>
</dbReference>
<keyword evidence="5 7" id="KW-0472">Membrane</keyword>
<comment type="domain">
    <text evidence="7">The transmembrane domain is a dimerization domain.</text>
</comment>
<accession>A0A557RMK5</accession>
<dbReference type="EMBL" id="VMKP01000001">
    <property type="protein sequence ID" value="TVO66372.1"/>
    <property type="molecule type" value="Genomic_DNA"/>
</dbReference>
<feature type="domain" description="J" evidence="9">
    <location>
        <begin position="225"/>
        <end position="291"/>
    </location>
</feature>
<feature type="transmembrane region" description="Helical" evidence="8">
    <location>
        <begin position="41"/>
        <end position="66"/>
    </location>
</feature>
<dbReference type="PANTHER" id="PTHR24074">
    <property type="entry name" value="CO-CHAPERONE PROTEIN DJLA"/>
    <property type="match status" value="1"/>
</dbReference>
<evidence type="ECO:0000256" key="5">
    <source>
        <dbReference type="ARBA" id="ARBA00023136"/>
    </source>
</evidence>
<keyword evidence="1 7" id="KW-1003">Cell membrane</keyword>
<dbReference type="InterPro" id="IPR023749">
    <property type="entry name" value="DjlA"/>
</dbReference>
<sequence>MRIRRCPRRSTRRPSRWISARSTRRTRAAVISTPNIWIGKILGAIFGGLAGGWVGALIGLVIGNFFDRGLARKAAGGAGHRQMVHAAFFRSVFVVMGHVCKADGRVSQAEIRIAEQVMTRMDLNPTQREEAISYFSAGRDGEADLDQTLEEFRRYCRGHVQLVRVFLEIQIQAALADGSFDDAERDMLRRIALGLGLSEEDFARLETMMGGHASNQTGSESELEAAYDTLGVSADASDAEVKKAWRKLMSEHHPDKLVAKGLPEEMMRIAKERAQDIQKAYDTIKTARGMR</sequence>
<dbReference type="SMART" id="SM00271">
    <property type="entry name" value="DnaJ"/>
    <property type="match status" value="1"/>
</dbReference>
<keyword evidence="3 7" id="KW-0812">Transmembrane</keyword>
<dbReference type="Proteomes" id="UP000316688">
    <property type="component" value="Unassembled WGS sequence"/>
</dbReference>
<evidence type="ECO:0000256" key="4">
    <source>
        <dbReference type="ARBA" id="ARBA00022989"/>
    </source>
</evidence>
<comment type="function">
    <text evidence="7">Regulatory DnaK co-chaperone. Direct interaction between DnaK and DjlA is needed for the induction of the wcaABCDE operon, involved in the synthesis of a colanic acid polysaccharide capsule, possibly through activation of the RcsB/RcsC phosphotransfer signaling pathway. The colanic acid capsule may help the bacterium survive conditions outside the host.</text>
</comment>
<dbReference type="CDD" id="cd06257">
    <property type="entry name" value="DnaJ"/>
    <property type="match status" value="1"/>
</dbReference>
<evidence type="ECO:0000259" key="9">
    <source>
        <dbReference type="PROSITE" id="PS50076"/>
    </source>
</evidence>
<keyword evidence="6 7" id="KW-0143">Chaperone</keyword>
<dbReference type="SUPFAM" id="SSF46565">
    <property type="entry name" value="Chaperone J-domain"/>
    <property type="match status" value="1"/>
</dbReference>
<dbReference type="CDD" id="cd07316">
    <property type="entry name" value="terB_like_DjlA"/>
    <property type="match status" value="1"/>
</dbReference>
<protein>
    <recommendedName>
        <fullName evidence="7">Co-chaperone protein DjlA</fullName>
    </recommendedName>
</protein>
<dbReference type="AlphaFoldDB" id="A0A557RMK5"/>
<evidence type="ECO:0000256" key="7">
    <source>
        <dbReference type="HAMAP-Rule" id="MF_01153"/>
    </source>
</evidence>
<organism evidence="10 11">
    <name type="scientific">Spiribacter aquaticus</name>
    <dbReference type="NCBI Taxonomy" id="1935996"/>
    <lineage>
        <taxon>Bacteria</taxon>
        <taxon>Pseudomonadati</taxon>
        <taxon>Pseudomonadota</taxon>
        <taxon>Gammaproteobacteria</taxon>
        <taxon>Chromatiales</taxon>
        <taxon>Ectothiorhodospiraceae</taxon>
        <taxon>Spiribacter</taxon>
    </lineage>
</organism>
<feature type="topological domain" description="Cytoplasmic" evidence="7">
    <location>
        <begin position="65"/>
        <end position="291"/>
    </location>
</feature>
<dbReference type="NCBIfam" id="NF006948">
    <property type="entry name" value="PRK09430.1"/>
    <property type="match status" value="1"/>
</dbReference>
<dbReference type="InterPro" id="IPR001623">
    <property type="entry name" value="DnaJ_domain"/>
</dbReference>
<evidence type="ECO:0000256" key="1">
    <source>
        <dbReference type="ARBA" id="ARBA00022475"/>
    </source>
</evidence>
<dbReference type="PRINTS" id="PR00625">
    <property type="entry name" value="JDOMAIN"/>
</dbReference>
<keyword evidence="4 7" id="KW-1133">Transmembrane helix</keyword>
<comment type="subunit">
    <text evidence="7">Homodimer.</text>
</comment>
<keyword evidence="2 7" id="KW-0997">Cell inner membrane</keyword>
<dbReference type="Pfam" id="PF05099">
    <property type="entry name" value="TerB"/>
    <property type="match status" value="1"/>
</dbReference>
<proteinExistence type="inferred from homology"/>
<dbReference type="Pfam" id="PF00226">
    <property type="entry name" value="DnaJ"/>
    <property type="match status" value="1"/>
</dbReference>
<evidence type="ECO:0000256" key="3">
    <source>
        <dbReference type="ARBA" id="ARBA00022692"/>
    </source>
</evidence>
<dbReference type="SUPFAM" id="SSF158682">
    <property type="entry name" value="TerB-like"/>
    <property type="match status" value="1"/>
</dbReference>
<evidence type="ECO:0000256" key="6">
    <source>
        <dbReference type="ARBA" id="ARBA00023186"/>
    </source>
</evidence>
<keyword evidence="11" id="KW-1185">Reference proteome</keyword>